<dbReference type="InterPro" id="IPR002347">
    <property type="entry name" value="SDR_fam"/>
</dbReference>
<dbReference type="OrthoDB" id="284292at2759"/>
<dbReference type="Proteomes" id="UP000325577">
    <property type="component" value="Linkage Group LG13"/>
</dbReference>
<evidence type="ECO:0000313" key="5">
    <source>
        <dbReference type="EMBL" id="KAA8540601.1"/>
    </source>
</evidence>
<dbReference type="GO" id="GO:0016020">
    <property type="term" value="C:membrane"/>
    <property type="evidence" value="ECO:0007669"/>
    <property type="project" value="TreeGrafter"/>
</dbReference>
<sequence length="271" mass="30585">MVVAVGDHNQWWWWWSIDTIAVVTGANRGIGFDIAHQLAVHGLTVILTSRDAGVGDEARKVLQERGLTVFFHQLDVVDPSSIKVFAEWVQQDFGGIDILVNNAGVNFNHGTDNSVEFAEQTQADPLFSAKASFIINGELEKSSLLYDPSNPSFERRVWPEFHPPSPIRFETLHGSILKPFVGSFSRFYSSNQSLDIDLANEESKRRLFNRLLYRSKQRGYLELDLVLGKWVEDHIQSMDEDGIKALVDVLDLNPIDHHALRIIISVVSSLM</sequence>
<evidence type="ECO:0000256" key="2">
    <source>
        <dbReference type="ARBA" id="ARBA00022857"/>
    </source>
</evidence>
<keyword evidence="3" id="KW-0560">Oxidoreductase</keyword>
<name>A0A5J5BHL1_9ASTE</name>
<comment type="similarity">
    <text evidence="1">Belongs to the short-chain dehydrogenases/reductases (SDR) family.</text>
</comment>
<dbReference type="InterPro" id="IPR036291">
    <property type="entry name" value="NAD(P)-bd_dom_sf"/>
</dbReference>
<dbReference type="Gene3D" id="3.40.50.720">
    <property type="entry name" value="NAD(P)-binding Rossmann-like Domain"/>
    <property type="match status" value="1"/>
</dbReference>
<organism evidence="5 6">
    <name type="scientific">Nyssa sinensis</name>
    <dbReference type="NCBI Taxonomy" id="561372"/>
    <lineage>
        <taxon>Eukaryota</taxon>
        <taxon>Viridiplantae</taxon>
        <taxon>Streptophyta</taxon>
        <taxon>Embryophyta</taxon>
        <taxon>Tracheophyta</taxon>
        <taxon>Spermatophyta</taxon>
        <taxon>Magnoliopsida</taxon>
        <taxon>eudicotyledons</taxon>
        <taxon>Gunneridae</taxon>
        <taxon>Pentapetalae</taxon>
        <taxon>asterids</taxon>
        <taxon>Cornales</taxon>
        <taxon>Nyssaceae</taxon>
        <taxon>Nyssa</taxon>
    </lineage>
</organism>
<evidence type="ECO:0000256" key="3">
    <source>
        <dbReference type="ARBA" id="ARBA00023002"/>
    </source>
</evidence>
<protein>
    <submittedName>
        <fullName evidence="5">Uncharacterized protein</fullName>
    </submittedName>
</protein>
<dbReference type="PANTHER" id="PTHR43490">
    <property type="entry name" value="(+)-NEOMENTHOL DEHYDROGENASE"/>
    <property type="match status" value="1"/>
</dbReference>
<evidence type="ECO:0000256" key="4">
    <source>
        <dbReference type="ARBA" id="ARBA00023186"/>
    </source>
</evidence>
<dbReference type="SUPFAM" id="SSF51735">
    <property type="entry name" value="NAD(P)-binding Rossmann-fold domains"/>
    <property type="match status" value="1"/>
</dbReference>
<dbReference type="PANTHER" id="PTHR43490:SF99">
    <property type="entry name" value="SHORT-CHAIN DEHYDROGENASE_REDUCTASE"/>
    <property type="match status" value="1"/>
</dbReference>
<gene>
    <name evidence="5" type="ORF">F0562_024480</name>
</gene>
<dbReference type="Gene3D" id="1.10.150.250">
    <property type="entry name" value="Flavinator of succinate dehydrogenase"/>
    <property type="match status" value="1"/>
</dbReference>
<dbReference type="SUPFAM" id="SSF109910">
    <property type="entry name" value="YgfY-like"/>
    <property type="match status" value="1"/>
</dbReference>
<reference evidence="5 6" key="1">
    <citation type="submission" date="2019-09" db="EMBL/GenBank/DDBJ databases">
        <title>A chromosome-level genome assembly of the Chinese tupelo Nyssa sinensis.</title>
        <authorList>
            <person name="Yang X."/>
            <person name="Kang M."/>
            <person name="Yang Y."/>
            <person name="Xiong H."/>
            <person name="Wang M."/>
            <person name="Zhang Z."/>
            <person name="Wang Z."/>
            <person name="Wu H."/>
            <person name="Ma T."/>
            <person name="Liu J."/>
            <person name="Xi Z."/>
        </authorList>
    </citation>
    <scope>NUCLEOTIDE SEQUENCE [LARGE SCALE GENOMIC DNA]</scope>
    <source>
        <strain evidence="5">J267</strain>
        <tissue evidence="5">Leaf</tissue>
    </source>
</reference>
<keyword evidence="2" id="KW-0521">NADP</keyword>
<proteinExistence type="inferred from homology"/>
<dbReference type="AlphaFoldDB" id="A0A5J5BHL1"/>
<dbReference type="InterPro" id="IPR036714">
    <property type="entry name" value="SDH_sf"/>
</dbReference>
<dbReference type="Pfam" id="PF00106">
    <property type="entry name" value="adh_short"/>
    <property type="match status" value="1"/>
</dbReference>
<keyword evidence="4" id="KW-0143">Chaperone</keyword>
<accession>A0A5J5BHL1</accession>
<dbReference type="PRINTS" id="PR00081">
    <property type="entry name" value="GDHRDH"/>
</dbReference>
<evidence type="ECO:0000256" key="1">
    <source>
        <dbReference type="ARBA" id="ARBA00006484"/>
    </source>
</evidence>
<evidence type="ECO:0000313" key="6">
    <source>
        <dbReference type="Proteomes" id="UP000325577"/>
    </source>
</evidence>
<dbReference type="EMBL" id="CM018036">
    <property type="protein sequence ID" value="KAA8540601.1"/>
    <property type="molecule type" value="Genomic_DNA"/>
</dbReference>
<dbReference type="Pfam" id="PF03937">
    <property type="entry name" value="Sdh5"/>
    <property type="match status" value="1"/>
</dbReference>
<keyword evidence="6" id="KW-1185">Reference proteome</keyword>
<dbReference type="InterPro" id="IPR005631">
    <property type="entry name" value="SDH"/>
</dbReference>
<dbReference type="GO" id="GO:0016491">
    <property type="term" value="F:oxidoreductase activity"/>
    <property type="evidence" value="ECO:0007669"/>
    <property type="project" value="UniProtKB-KW"/>
</dbReference>